<gene>
    <name evidence="1" type="ORF">QFC24_005797</name>
</gene>
<evidence type="ECO:0000313" key="2">
    <source>
        <dbReference type="Proteomes" id="UP001234202"/>
    </source>
</evidence>
<dbReference type="Proteomes" id="UP001234202">
    <property type="component" value="Unassembled WGS sequence"/>
</dbReference>
<evidence type="ECO:0000313" key="1">
    <source>
        <dbReference type="EMBL" id="KAJ9119326.1"/>
    </source>
</evidence>
<organism evidence="1 2">
    <name type="scientific">Naganishia onofrii</name>
    <dbReference type="NCBI Taxonomy" id="1851511"/>
    <lineage>
        <taxon>Eukaryota</taxon>
        <taxon>Fungi</taxon>
        <taxon>Dikarya</taxon>
        <taxon>Basidiomycota</taxon>
        <taxon>Agaricomycotina</taxon>
        <taxon>Tremellomycetes</taxon>
        <taxon>Filobasidiales</taxon>
        <taxon>Filobasidiaceae</taxon>
        <taxon>Naganishia</taxon>
    </lineage>
</organism>
<reference evidence="1" key="1">
    <citation type="submission" date="2023-04" db="EMBL/GenBank/DDBJ databases">
        <title>Draft Genome sequencing of Naganishia species isolated from polar environments using Oxford Nanopore Technology.</title>
        <authorList>
            <person name="Leo P."/>
            <person name="Venkateswaran K."/>
        </authorList>
    </citation>
    <scope>NUCLEOTIDE SEQUENCE</scope>
    <source>
        <strain evidence="1">DBVPG 5303</strain>
    </source>
</reference>
<comment type="caution">
    <text evidence="1">The sequence shown here is derived from an EMBL/GenBank/DDBJ whole genome shotgun (WGS) entry which is preliminary data.</text>
</comment>
<proteinExistence type="predicted"/>
<name>A0ACC2X7C7_9TREE</name>
<sequence>MGVKGLWEVLQPAAEAVPLTQLSLNALKENKDGSRALRIGIDASLWVFHAKSVPQSGLNPFIRTLFFKILKLLQYPVLLLFVFDGPYKPAMKRGNKVGGRFGRGDRESQQFKLLLDEMGLEYWDAPGEAEAELACINQKGLIDAVLTDDVDALVFGATCVLRNPSRTLSGNASNLSSSLPVSESREDYQVYRREEIENADLRKNKRVGEDFVALDVDGMIFLALLVGGDYHPAGMPSCGPKIAMGLVQAGLGTNLLQAYRNLSLEAFQTHLQSFIESLREELSTNAHGFLPGKRKALASKIPADFPSMQVLEYYAKPKVSEPHEAWPGFARRAAGTEGSGMRGGRGDPRAWARACERFFEWGSKEEVGKRFRTLVWRGEIVQAVREKLGVTTYDPTQEKQLAGALPSSSSDAPPKTRAKTITSYFTSTQSATRTRSAITDRYTEAFPAPRLKAIHNKRVHIVTGHTAEYRVEYDPSEWNRLIQDAMDGTRLHSAELTAQQRQAMDMVSGHAGGGSTASEADSSSAVSDEEALEPKKTRQRKEVDLDSSDKVWIPVELVKLAFPELEEEYEQRLKDKEEASRTPRKRRAKDPSQAKTLPKSPAKSPRKQVRAGKTGKAVATSSQQSTVTSWFDSNKPASSPLSTPHKRRSAAPVPVVEIIDLSDSPDPGPVVARNPASTGSSVILVGSSSPIPSTKGKNPQPSRRSLRNHEEASTTSTDTSDDEVSTNARTPGWLRKLTRPRPDDGAQRTPRARTGKSRGQALATPPDRATERGKNVPHDGDEPEEAEEYELTPTAVSRDVRAARRASTSSVQIIDADVTVTIPPINIPIIKPVLAVALTRPSMARPGLSKPRAKPILAGPPSSCTVGALPALGRATSFVSTSSEKDAPGRGTLTDFFKPALTAAPLRKVKPAVYRLVQETEEAEYYLPDYL</sequence>
<keyword evidence="2" id="KW-1185">Reference proteome</keyword>
<protein>
    <submittedName>
        <fullName evidence="1">Uncharacterized protein</fullName>
    </submittedName>
</protein>
<dbReference type="EMBL" id="JASBWV010000025">
    <property type="protein sequence ID" value="KAJ9119326.1"/>
    <property type="molecule type" value="Genomic_DNA"/>
</dbReference>
<accession>A0ACC2X7C7</accession>